<dbReference type="AlphaFoldDB" id="A0A182FWK7"/>
<name>A0A182FWK7_ANOAL</name>
<dbReference type="STRING" id="7167.A0A182FWK7"/>
<feature type="region of interest" description="Disordered" evidence="1">
    <location>
        <begin position="146"/>
        <end position="187"/>
    </location>
</feature>
<sequence>MKEEEILEGLHAQGATEVQIIKRKEKEDKLVNTKMAIVTLKKPKIPRKVDFGLYMLKVELYVPRPMRCTMCMRLGHTKKWCKGEQVCAKCSKPMHLNQCNETKCISCGENHHTLDKNCPVYLDEYEIQRIRTEKRIAYGEARRIRRGLSGPTGRNQDNIRKNDTNNNQDNNHRKHNTNYNKHRKHDT</sequence>
<evidence type="ECO:0000313" key="3">
    <source>
        <dbReference type="Proteomes" id="UP000069272"/>
    </source>
</evidence>
<evidence type="ECO:0008006" key="4">
    <source>
        <dbReference type="Google" id="ProtNLM"/>
    </source>
</evidence>
<accession>A0A182FWK7</accession>
<evidence type="ECO:0000256" key="1">
    <source>
        <dbReference type="SAM" id="MobiDB-lite"/>
    </source>
</evidence>
<reference evidence="2 3" key="1">
    <citation type="journal article" date="2017" name="G3 (Bethesda)">
        <title>The Physical Genome Mapping of Anopheles albimanus Corrected Scaffold Misassemblies and Identified Interarm Rearrangements in Genus Anopheles.</title>
        <authorList>
            <person name="Artemov G.N."/>
            <person name="Peery A.N."/>
            <person name="Jiang X."/>
            <person name="Tu Z."/>
            <person name="Stegniy V.N."/>
            <person name="Sharakhova M.V."/>
            <person name="Sharakhov I.V."/>
        </authorList>
    </citation>
    <scope>NUCLEOTIDE SEQUENCE [LARGE SCALE GENOMIC DNA]</scope>
    <source>
        <strain evidence="2 3">ALBI9_A</strain>
    </source>
</reference>
<dbReference type="Proteomes" id="UP000069272">
    <property type="component" value="Chromosome 2L"/>
</dbReference>
<protein>
    <recommendedName>
        <fullName evidence="4">Pre-C2HC domain-containing protein</fullName>
    </recommendedName>
</protein>
<evidence type="ECO:0000313" key="2">
    <source>
        <dbReference type="EnsemblMetazoa" id="AALB014051-PA"/>
    </source>
</evidence>
<feature type="compositionally biased region" description="Basic residues" evidence="1">
    <location>
        <begin position="172"/>
        <end position="187"/>
    </location>
</feature>
<dbReference type="EnsemblMetazoa" id="AALB014051-RA">
    <property type="protein sequence ID" value="AALB014051-PA"/>
    <property type="gene ID" value="AALB014051"/>
</dbReference>
<reference evidence="2" key="2">
    <citation type="submission" date="2022-08" db="UniProtKB">
        <authorList>
            <consortium name="EnsemblMetazoa"/>
        </authorList>
    </citation>
    <scope>IDENTIFICATION</scope>
    <source>
        <strain evidence="2">STECLA/ALBI9_A</strain>
    </source>
</reference>
<keyword evidence="3" id="KW-1185">Reference proteome</keyword>
<proteinExistence type="predicted"/>
<dbReference type="VEuPathDB" id="VectorBase:AALB014051"/>
<organism evidence="2 3">
    <name type="scientific">Anopheles albimanus</name>
    <name type="common">New world malaria mosquito</name>
    <dbReference type="NCBI Taxonomy" id="7167"/>
    <lineage>
        <taxon>Eukaryota</taxon>
        <taxon>Metazoa</taxon>
        <taxon>Ecdysozoa</taxon>
        <taxon>Arthropoda</taxon>
        <taxon>Hexapoda</taxon>
        <taxon>Insecta</taxon>
        <taxon>Pterygota</taxon>
        <taxon>Neoptera</taxon>
        <taxon>Endopterygota</taxon>
        <taxon>Diptera</taxon>
        <taxon>Nematocera</taxon>
        <taxon>Culicoidea</taxon>
        <taxon>Culicidae</taxon>
        <taxon>Anophelinae</taxon>
        <taxon>Anopheles</taxon>
    </lineage>
</organism>